<proteinExistence type="predicted"/>
<name>A0A1W0WYZ8_HYPEX</name>
<dbReference type="Proteomes" id="UP000192578">
    <property type="component" value="Unassembled WGS sequence"/>
</dbReference>
<protein>
    <submittedName>
        <fullName evidence="2">Uncharacterized protein</fullName>
    </submittedName>
</protein>
<comment type="caution">
    <text evidence="2">The sequence shown here is derived from an EMBL/GenBank/DDBJ whole genome shotgun (WGS) entry which is preliminary data.</text>
</comment>
<accession>A0A1W0WYZ8</accession>
<feature type="region of interest" description="Disordered" evidence="1">
    <location>
        <begin position="1"/>
        <end position="30"/>
    </location>
</feature>
<gene>
    <name evidence="2" type="ORF">BV898_05713</name>
</gene>
<evidence type="ECO:0000313" key="3">
    <source>
        <dbReference type="Proteomes" id="UP000192578"/>
    </source>
</evidence>
<feature type="compositionally biased region" description="Polar residues" evidence="1">
    <location>
        <begin position="1"/>
        <end position="16"/>
    </location>
</feature>
<reference evidence="3" key="1">
    <citation type="submission" date="2017-01" db="EMBL/GenBank/DDBJ databases">
        <title>Comparative genomics of anhydrobiosis in the tardigrade Hypsibius dujardini.</title>
        <authorList>
            <person name="Yoshida Y."/>
            <person name="Koutsovoulos G."/>
            <person name="Laetsch D."/>
            <person name="Stevens L."/>
            <person name="Kumar S."/>
            <person name="Horikawa D."/>
            <person name="Ishino K."/>
            <person name="Komine S."/>
            <person name="Tomita M."/>
            <person name="Blaxter M."/>
            <person name="Arakawa K."/>
        </authorList>
    </citation>
    <scope>NUCLEOTIDE SEQUENCE [LARGE SCALE GENOMIC DNA]</scope>
    <source>
        <strain evidence="3">Z151</strain>
    </source>
</reference>
<dbReference type="OrthoDB" id="10070995at2759"/>
<evidence type="ECO:0000313" key="2">
    <source>
        <dbReference type="EMBL" id="OQV20427.1"/>
    </source>
</evidence>
<keyword evidence="3" id="KW-1185">Reference proteome</keyword>
<feature type="compositionally biased region" description="Basic and acidic residues" evidence="1">
    <location>
        <begin position="382"/>
        <end position="400"/>
    </location>
</feature>
<sequence length="886" mass="100573">MSAGASNGDRSLSTAAGQEPATTDPPIQPPVEEFLKFHGGDWRETFDRGYTLRQMARTWSSLQNACSVRGIKPFDPDRSKLIPEEDSLIVEFYRLYGHGTRATPQEYWRNHASQKLKGLKNCPAFAVGRSAEQSSDPAAVDPEWVFSATLDQLLLRSLHVPKGETRQAVTENLRDLARASTGGYISIKDFEHKCRLLVEIDRLMQEIESLARTNRPMSLRGQIDETQTPTGDKGETARKPDGGLLPSMLDIWKNLQNQTDKALSLLYEQEFFIGLEGTWQRLLFGTSVRGLGDTVASDWYESLRMVRQQQRTEKGCLELTERSRMLYEIDELMRLTRFQFQEQISPYFYNAATRRPNEQALDEKFRTYSRQRWANSTVDGWTDGRTDRRTDGRTEGRTDGGTDGQTDGPSAVTTTEQWDHVKRDFDDWKAGWRDGLDYLTVHDGFFTGRGNMAFSLGVKSCVVVQTVDFTEALANCSMEDLLAENGPDEASWVFEKAWLLNEIDRLMTFIRDSLQGHGYYTCDLEVVPAMERKLEESCNGYYCRFAGSAEITEKLNYCREQYRIWKGLGHHYSSPLWLATEGFISSLNDLPLRSLEDILLFTGTVGQARVRRVYRRWATIIRMSFISKCLDVEAPDIWTTFSSAKIEMLSKGLSVMVTEHTHAIAFMRPSVHPSVRPSVRPSVQPSVRQFDNELLKKLAGIANIVQVNASRRSPWDLTLATVAYITFRSTAVTVENFSGTLTSWEEPMLAENFRRCFGRPDGLAPNVLADIRQCADQVRDPAERLRVRACLKNWDDWNRSGGFAENMSGIGATIWQDIEVLTMVEIFMRKVMQIVKFNGKTHAMHVGMECGVGGAPNVCLINIMTVYTKKEIRLHGSFVRSLKVLL</sequence>
<evidence type="ECO:0000256" key="1">
    <source>
        <dbReference type="SAM" id="MobiDB-lite"/>
    </source>
</evidence>
<feature type="region of interest" description="Disordered" evidence="1">
    <location>
        <begin position="379"/>
        <end position="415"/>
    </location>
</feature>
<dbReference type="EMBL" id="MTYJ01000031">
    <property type="protein sequence ID" value="OQV20427.1"/>
    <property type="molecule type" value="Genomic_DNA"/>
</dbReference>
<dbReference type="AlphaFoldDB" id="A0A1W0WYZ8"/>
<organism evidence="2 3">
    <name type="scientific">Hypsibius exemplaris</name>
    <name type="common">Freshwater tardigrade</name>
    <dbReference type="NCBI Taxonomy" id="2072580"/>
    <lineage>
        <taxon>Eukaryota</taxon>
        <taxon>Metazoa</taxon>
        <taxon>Ecdysozoa</taxon>
        <taxon>Tardigrada</taxon>
        <taxon>Eutardigrada</taxon>
        <taxon>Parachela</taxon>
        <taxon>Hypsibioidea</taxon>
        <taxon>Hypsibiidae</taxon>
        <taxon>Hypsibius</taxon>
    </lineage>
</organism>